<comment type="caution">
    <text evidence="9">The sequence shown here is derived from an EMBL/GenBank/DDBJ whole genome shotgun (WGS) entry which is preliminary data.</text>
</comment>
<accession>A0ABS6S1S4</accession>
<evidence type="ECO:0000256" key="5">
    <source>
        <dbReference type="ARBA" id="ARBA00022989"/>
    </source>
</evidence>
<evidence type="ECO:0000256" key="4">
    <source>
        <dbReference type="ARBA" id="ARBA00022927"/>
    </source>
</evidence>
<dbReference type="PANTHER" id="PTHR33162:SF1">
    <property type="entry name" value="SEC-INDEPENDENT PROTEIN TRANSLOCASE PROTEIN TATA, CHLOROPLASTIC"/>
    <property type="match status" value="1"/>
</dbReference>
<evidence type="ECO:0000256" key="1">
    <source>
        <dbReference type="ARBA" id="ARBA00004167"/>
    </source>
</evidence>
<sequence>MIFVVALLVFGPKSLPDLAKKIGKVLAQIKRIMFDVRNQVNSAMYAEEHNPLSEELNNIKRELHDIRLKANEATLQDNSRLTKQPENKESETQEEKKPS</sequence>
<keyword evidence="2" id="KW-0813">Transport</keyword>
<protein>
    <submittedName>
        <fullName evidence="9">Twin-arginine translocase TatA/TatE family subunit</fullName>
    </submittedName>
</protein>
<dbReference type="Proteomes" id="UP001196980">
    <property type="component" value="Unassembled WGS sequence"/>
</dbReference>
<evidence type="ECO:0000256" key="8">
    <source>
        <dbReference type="SAM" id="MobiDB-lite"/>
    </source>
</evidence>
<evidence type="ECO:0000256" key="7">
    <source>
        <dbReference type="ARBA" id="ARBA00023136"/>
    </source>
</evidence>
<dbReference type="PANTHER" id="PTHR33162">
    <property type="entry name" value="SEC-INDEPENDENT PROTEIN TRANSLOCASE PROTEIN TATA, CHLOROPLASTIC"/>
    <property type="match status" value="1"/>
</dbReference>
<evidence type="ECO:0000256" key="3">
    <source>
        <dbReference type="ARBA" id="ARBA00022692"/>
    </source>
</evidence>
<dbReference type="Gene3D" id="1.20.5.3310">
    <property type="match status" value="1"/>
</dbReference>
<evidence type="ECO:0000256" key="6">
    <source>
        <dbReference type="ARBA" id="ARBA00023010"/>
    </source>
</evidence>
<proteinExistence type="predicted"/>
<feature type="compositionally biased region" description="Polar residues" evidence="8">
    <location>
        <begin position="73"/>
        <end position="82"/>
    </location>
</feature>
<name>A0ABS6S1S4_9BACT</name>
<dbReference type="EMBL" id="JABXWD010000241">
    <property type="protein sequence ID" value="MBV6342353.1"/>
    <property type="molecule type" value="Genomic_DNA"/>
</dbReference>
<keyword evidence="7" id="KW-0472">Membrane</keyword>
<gene>
    <name evidence="9" type="ORF">HWQ67_12230</name>
</gene>
<comment type="subcellular location">
    <subcellularLocation>
        <location evidence="1">Membrane</location>
        <topology evidence="1">Single-pass membrane protein</topology>
    </subcellularLocation>
</comment>
<dbReference type="InterPro" id="IPR003369">
    <property type="entry name" value="TatA/B/E"/>
</dbReference>
<organism evidence="9 10">
    <name type="scientific">Candidatus Magnetobacterium casense</name>
    <dbReference type="NCBI Taxonomy" id="1455061"/>
    <lineage>
        <taxon>Bacteria</taxon>
        <taxon>Pseudomonadati</taxon>
        <taxon>Nitrospirota</taxon>
        <taxon>Thermodesulfovibrionia</taxon>
        <taxon>Thermodesulfovibrionales</taxon>
        <taxon>Candidatus Magnetobacteriaceae</taxon>
        <taxon>Candidatus Magnetobacterium</taxon>
    </lineage>
</organism>
<feature type="region of interest" description="Disordered" evidence="8">
    <location>
        <begin position="71"/>
        <end position="99"/>
    </location>
</feature>
<keyword evidence="6" id="KW-0811">Translocation</keyword>
<feature type="compositionally biased region" description="Basic and acidic residues" evidence="8">
    <location>
        <begin position="83"/>
        <end position="99"/>
    </location>
</feature>
<keyword evidence="3" id="KW-0812">Transmembrane</keyword>
<evidence type="ECO:0000256" key="2">
    <source>
        <dbReference type="ARBA" id="ARBA00022448"/>
    </source>
</evidence>
<keyword evidence="4" id="KW-0653">Protein transport</keyword>
<keyword evidence="5" id="KW-1133">Transmembrane helix</keyword>
<evidence type="ECO:0000313" key="9">
    <source>
        <dbReference type="EMBL" id="MBV6342353.1"/>
    </source>
</evidence>
<keyword evidence="10" id="KW-1185">Reference proteome</keyword>
<evidence type="ECO:0000313" key="10">
    <source>
        <dbReference type="Proteomes" id="UP001196980"/>
    </source>
</evidence>
<reference evidence="9 10" key="1">
    <citation type="journal article" date="2020" name="J Geophys Res Biogeosci">
        <title>Magnetotaxis as an Adaptation to Enable Bacterial Shuttling of Microbial Sulfur and Sulfur Cycling Across Aquatic Oxic#Anoxic Interfaces.</title>
        <authorList>
            <person name="Li J."/>
            <person name="Liu P."/>
            <person name="Wang J."/>
            <person name="Roberts A.P."/>
            <person name="Pan Y."/>
        </authorList>
    </citation>
    <scope>NUCLEOTIDE SEQUENCE [LARGE SCALE GENOMIC DNA]</scope>
    <source>
        <strain evidence="9 10">MYR-1_YQ</strain>
    </source>
</reference>
<dbReference type="Pfam" id="PF02416">
    <property type="entry name" value="TatA_B_E"/>
    <property type="match status" value="1"/>
</dbReference>